<dbReference type="PANTHER" id="PTHR44688">
    <property type="entry name" value="DNA-BINDING TRANSCRIPTIONAL ACTIVATOR DEVR_DOSR"/>
    <property type="match status" value="1"/>
</dbReference>
<feature type="domain" description="HTH luxR-type" evidence="4">
    <location>
        <begin position="1"/>
        <end position="49"/>
    </location>
</feature>
<evidence type="ECO:0000313" key="6">
    <source>
        <dbReference type="Proteomes" id="UP000253805"/>
    </source>
</evidence>
<dbReference type="Proteomes" id="UP000253805">
    <property type="component" value="Unassembled WGS sequence"/>
</dbReference>
<name>A0A369NWJ9_9ACTN</name>
<keyword evidence="1" id="KW-0805">Transcription regulation</keyword>
<evidence type="ECO:0000256" key="3">
    <source>
        <dbReference type="ARBA" id="ARBA00023163"/>
    </source>
</evidence>
<comment type="caution">
    <text evidence="5">The sequence shown here is derived from an EMBL/GenBank/DDBJ whole genome shotgun (WGS) entry which is preliminary data.</text>
</comment>
<evidence type="ECO:0000256" key="1">
    <source>
        <dbReference type="ARBA" id="ARBA00023015"/>
    </source>
</evidence>
<reference evidence="5 6" key="1">
    <citation type="journal article" date="2018" name="Elife">
        <title>Discovery and characterization of a prevalent human gut bacterial enzyme sufficient for the inactivation of a family of plant toxins.</title>
        <authorList>
            <person name="Koppel N."/>
            <person name="Bisanz J.E."/>
            <person name="Pandelia M.E."/>
            <person name="Turnbaugh P.J."/>
            <person name="Balskus E.P."/>
        </authorList>
    </citation>
    <scope>NUCLEOTIDE SEQUENCE [LARGE SCALE GENOMIC DNA]</scope>
    <source>
        <strain evidence="5 6">OB21 GAM 11</strain>
    </source>
</reference>
<evidence type="ECO:0000313" key="5">
    <source>
        <dbReference type="EMBL" id="RDC42845.1"/>
    </source>
</evidence>
<dbReference type="EMBL" id="PPUT01000024">
    <property type="protein sequence ID" value="RDC42845.1"/>
    <property type="molecule type" value="Genomic_DNA"/>
</dbReference>
<protein>
    <recommendedName>
        <fullName evidence="4">HTH luxR-type domain-containing protein</fullName>
    </recommendedName>
</protein>
<dbReference type="GO" id="GO:0006355">
    <property type="term" value="P:regulation of DNA-templated transcription"/>
    <property type="evidence" value="ECO:0007669"/>
    <property type="project" value="InterPro"/>
</dbReference>
<evidence type="ECO:0000259" key="4">
    <source>
        <dbReference type="PROSITE" id="PS50043"/>
    </source>
</evidence>
<dbReference type="SUPFAM" id="SSF46894">
    <property type="entry name" value="C-terminal effector domain of the bipartite response regulators"/>
    <property type="match status" value="1"/>
</dbReference>
<dbReference type="InterPro" id="IPR016032">
    <property type="entry name" value="Sig_transdc_resp-reg_C-effctor"/>
</dbReference>
<dbReference type="PRINTS" id="PR00038">
    <property type="entry name" value="HTHLUXR"/>
</dbReference>
<keyword evidence="2" id="KW-0238">DNA-binding</keyword>
<gene>
    <name evidence="5" type="ORF">C1850_08975</name>
</gene>
<sequence length="53" mass="6061">MLAHNRTVSDIAGDLIISVRTVNTHMNNIYRKLDIHSRNELSDLLRSTQGDVR</sequence>
<proteinExistence type="predicted"/>
<dbReference type="GO" id="GO:0003677">
    <property type="term" value="F:DNA binding"/>
    <property type="evidence" value="ECO:0007669"/>
    <property type="project" value="UniProtKB-KW"/>
</dbReference>
<organism evidence="5 6">
    <name type="scientific">Adlercreutzia equolifaciens subsp. celatus</name>
    <dbReference type="NCBI Taxonomy" id="394340"/>
    <lineage>
        <taxon>Bacteria</taxon>
        <taxon>Bacillati</taxon>
        <taxon>Actinomycetota</taxon>
        <taxon>Coriobacteriia</taxon>
        <taxon>Eggerthellales</taxon>
        <taxon>Eggerthellaceae</taxon>
        <taxon>Adlercreutzia</taxon>
    </lineage>
</organism>
<keyword evidence="3" id="KW-0804">Transcription</keyword>
<dbReference type="SMART" id="SM00421">
    <property type="entry name" value="HTH_LUXR"/>
    <property type="match status" value="1"/>
</dbReference>
<accession>A0A369NWJ9</accession>
<dbReference type="AlphaFoldDB" id="A0A369NWJ9"/>
<dbReference type="InterPro" id="IPR036388">
    <property type="entry name" value="WH-like_DNA-bd_sf"/>
</dbReference>
<dbReference type="PROSITE" id="PS50043">
    <property type="entry name" value="HTH_LUXR_2"/>
    <property type="match status" value="1"/>
</dbReference>
<dbReference type="Gene3D" id="1.10.10.10">
    <property type="entry name" value="Winged helix-like DNA-binding domain superfamily/Winged helix DNA-binding domain"/>
    <property type="match status" value="1"/>
</dbReference>
<evidence type="ECO:0000256" key="2">
    <source>
        <dbReference type="ARBA" id="ARBA00023125"/>
    </source>
</evidence>
<dbReference type="Pfam" id="PF00196">
    <property type="entry name" value="GerE"/>
    <property type="match status" value="1"/>
</dbReference>
<dbReference type="RefSeq" id="WP_114549429.1">
    <property type="nucleotide sequence ID" value="NZ_PPUT01000024.1"/>
</dbReference>
<dbReference type="PANTHER" id="PTHR44688:SF16">
    <property type="entry name" value="DNA-BINDING TRANSCRIPTIONAL ACTIVATOR DEVR_DOSR"/>
    <property type="match status" value="1"/>
</dbReference>
<dbReference type="InterPro" id="IPR000792">
    <property type="entry name" value="Tscrpt_reg_LuxR_C"/>
</dbReference>